<keyword evidence="7" id="KW-1185">Reference proteome</keyword>
<dbReference type="PROSITE" id="PS51257">
    <property type="entry name" value="PROKAR_LIPOPROTEIN"/>
    <property type="match status" value="1"/>
</dbReference>
<feature type="domain" description="Periplasmic binding protein" evidence="5">
    <location>
        <begin position="32"/>
        <end position="259"/>
    </location>
</feature>
<evidence type="ECO:0000313" key="6">
    <source>
        <dbReference type="EMBL" id="GHC62733.1"/>
    </source>
</evidence>
<evidence type="ECO:0000256" key="3">
    <source>
        <dbReference type="ARBA" id="ARBA00022729"/>
    </source>
</evidence>
<dbReference type="GO" id="GO:0030246">
    <property type="term" value="F:carbohydrate binding"/>
    <property type="evidence" value="ECO:0007669"/>
    <property type="project" value="UniProtKB-ARBA"/>
</dbReference>
<gene>
    <name evidence="6" type="ORF">GCM10007100_32770</name>
</gene>
<comment type="similarity">
    <text evidence="2">Belongs to the bacterial solute-binding protein 2 family.</text>
</comment>
<dbReference type="GO" id="GO:0030313">
    <property type="term" value="C:cell envelope"/>
    <property type="evidence" value="ECO:0007669"/>
    <property type="project" value="UniProtKB-SubCell"/>
</dbReference>
<dbReference type="Gene3D" id="3.40.50.2300">
    <property type="match status" value="2"/>
</dbReference>
<dbReference type="InterPro" id="IPR028082">
    <property type="entry name" value="Peripla_BP_I"/>
</dbReference>
<dbReference type="PANTHER" id="PTHR46847:SF1">
    <property type="entry name" value="D-ALLOSE-BINDING PERIPLASMIC PROTEIN-RELATED"/>
    <property type="match status" value="1"/>
</dbReference>
<comment type="subcellular location">
    <subcellularLocation>
        <location evidence="1">Cell envelope</location>
    </subcellularLocation>
</comment>
<evidence type="ECO:0000256" key="2">
    <source>
        <dbReference type="ARBA" id="ARBA00007639"/>
    </source>
</evidence>
<reference evidence="6" key="2">
    <citation type="submission" date="2020-09" db="EMBL/GenBank/DDBJ databases">
        <authorList>
            <person name="Sun Q."/>
            <person name="Kim S."/>
        </authorList>
    </citation>
    <scope>NUCLEOTIDE SEQUENCE</scope>
    <source>
        <strain evidence="6">KCTC 12988</strain>
    </source>
</reference>
<dbReference type="InterPro" id="IPR025997">
    <property type="entry name" value="SBP_2_dom"/>
</dbReference>
<dbReference type="AlphaFoldDB" id="A0A918TU55"/>
<reference evidence="6" key="1">
    <citation type="journal article" date="2014" name="Int. J. Syst. Evol. Microbiol.">
        <title>Complete genome sequence of Corynebacterium casei LMG S-19264T (=DSM 44701T), isolated from a smear-ripened cheese.</title>
        <authorList>
            <consortium name="US DOE Joint Genome Institute (JGI-PGF)"/>
            <person name="Walter F."/>
            <person name="Albersmeier A."/>
            <person name="Kalinowski J."/>
            <person name="Ruckert C."/>
        </authorList>
    </citation>
    <scope>NUCLEOTIDE SEQUENCE</scope>
    <source>
        <strain evidence="6">KCTC 12988</strain>
    </source>
</reference>
<evidence type="ECO:0000259" key="5">
    <source>
        <dbReference type="Pfam" id="PF13407"/>
    </source>
</evidence>
<protein>
    <recommendedName>
        <fullName evidence="5">Periplasmic binding protein domain-containing protein</fullName>
    </recommendedName>
</protein>
<evidence type="ECO:0000256" key="1">
    <source>
        <dbReference type="ARBA" id="ARBA00004196"/>
    </source>
</evidence>
<feature type="chain" id="PRO_5037778764" description="Periplasmic binding protein domain-containing protein" evidence="4">
    <location>
        <begin position="22"/>
        <end position="314"/>
    </location>
</feature>
<dbReference type="EMBL" id="BMXI01000015">
    <property type="protein sequence ID" value="GHC62733.1"/>
    <property type="molecule type" value="Genomic_DNA"/>
</dbReference>
<dbReference type="SUPFAM" id="SSF53822">
    <property type="entry name" value="Periplasmic binding protein-like I"/>
    <property type="match status" value="1"/>
</dbReference>
<feature type="signal peptide" evidence="4">
    <location>
        <begin position="1"/>
        <end position="21"/>
    </location>
</feature>
<evidence type="ECO:0000256" key="4">
    <source>
        <dbReference type="SAM" id="SignalP"/>
    </source>
</evidence>
<dbReference type="PANTHER" id="PTHR46847">
    <property type="entry name" value="D-ALLOSE-BINDING PERIPLASMIC PROTEIN-RELATED"/>
    <property type="match status" value="1"/>
</dbReference>
<evidence type="ECO:0000313" key="7">
    <source>
        <dbReference type="Proteomes" id="UP000644507"/>
    </source>
</evidence>
<name>A0A918TU55_9BACT</name>
<accession>A0A918TU55</accession>
<dbReference type="CDD" id="cd01536">
    <property type="entry name" value="PBP1_ABC_sugar_binding-like"/>
    <property type="match status" value="1"/>
</dbReference>
<sequence length="314" mass="33568">MKKYLYSILAVLAAVAMTACNRNKDGEGQIKIGMTVQDLSNPTWSGYCQSIKEKAEANGAKMNYVACESNVSKQIMQIENFVSRGMDVIIVHPADPAGIESACREAMAAGVKVIAWDDDIKNADVRWLIDNKALGYEVGKQASKFINEKHGGEAEVAILNYPQLPVLLARGNGIREALTELAPKAKIVAETSAINPQEGISKMETIFQSNPNVKVVTCIGGGGSVGANEAAKAAGKLGDDFGIFAVDATKPELTAIKNNEGVRMSVIVTGTNEDVANEVYGFVEKLAAGEELPAKIYREVIPVTAENVDKYNGQ</sequence>
<dbReference type="Pfam" id="PF13407">
    <property type="entry name" value="Peripla_BP_4"/>
    <property type="match status" value="1"/>
</dbReference>
<proteinExistence type="inferred from homology"/>
<dbReference type="RefSeq" id="WP_189572343.1">
    <property type="nucleotide sequence ID" value="NZ_BMXI01000015.1"/>
</dbReference>
<comment type="caution">
    <text evidence="6">The sequence shown here is derived from an EMBL/GenBank/DDBJ whole genome shotgun (WGS) entry which is preliminary data.</text>
</comment>
<keyword evidence="3 4" id="KW-0732">Signal</keyword>
<organism evidence="6 7">
    <name type="scientific">Roseibacillus persicicus</name>
    <dbReference type="NCBI Taxonomy" id="454148"/>
    <lineage>
        <taxon>Bacteria</taxon>
        <taxon>Pseudomonadati</taxon>
        <taxon>Verrucomicrobiota</taxon>
        <taxon>Verrucomicrobiia</taxon>
        <taxon>Verrucomicrobiales</taxon>
        <taxon>Verrucomicrobiaceae</taxon>
        <taxon>Roseibacillus</taxon>
    </lineage>
</organism>
<dbReference type="Proteomes" id="UP000644507">
    <property type="component" value="Unassembled WGS sequence"/>
</dbReference>